<comment type="caution">
    <text evidence="3">The sequence shown here is derived from an EMBL/GenBank/DDBJ whole genome shotgun (WGS) entry which is preliminary data.</text>
</comment>
<dbReference type="EMBL" id="JADKYY010000012">
    <property type="protein sequence ID" value="MBF5027925.1"/>
    <property type="molecule type" value="Genomic_DNA"/>
</dbReference>
<feature type="compositionally biased region" description="Polar residues" evidence="1">
    <location>
        <begin position="162"/>
        <end position="191"/>
    </location>
</feature>
<evidence type="ECO:0008006" key="5">
    <source>
        <dbReference type="Google" id="ProtNLM"/>
    </source>
</evidence>
<organism evidence="3 4">
    <name type="scientific">Planobacterium oryzisoli</name>
    <dbReference type="NCBI Taxonomy" id="2771435"/>
    <lineage>
        <taxon>Bacteria</taxon>
        <taxon>Pseudomonadati</taxon>
        <taxon>Bacteroidota</taxon>
        <taxon>Flavobacteriia</taxon>
        <taxon>Flavobacteriales</taxon>
        <taxon>Weeksellaceae</taxon>
        <taxon>Chryseobacterium group</taxon>
        <taxon>Chryseobacterium</taxon>
    </lineage>
</organism>
<evidence type="ECO:0000256" key="1">
    <source>
        <dbReference type="SAM" id="MobiDB-lite"/>
    </source>
</evidence>
<feature type="chain" id="PRO_5037680818" description="DUF4890 domain-containing protein" evidence="2">
    <location>
        <begin position="21"/>
        <end position="208"/>
    </location>
</feature>
<keyword evidence="2" id="KW-0732">Signal</keyword>
<reference evidence="3" key="1">
    <citation type="submission" date="2020-11" db="EMBL/GenBank/DDBJ databases">
        <title>Genome seq and assembly of Planobacterium sp.</title>
        <authorList>
            <person name="Chhetri G."/>
        </authorList>
    </citation>
    <scope>NUCLEOTIDE SEQUENCE</scope>
    <source>
        <strain evidence="3">GCR5</strain>
    </source>
</reference>
<proteinExistence type="predicted"/>
<dbReference type="RefSeq" id="WP_194739850.1">
    <property type="nucleotide sequence ID" value="NZ_JADKYY010000012.1"/>
</dbReference>
<feature type="region of interest" description="Disordered" evidence="1">
    <location>
        <begin position="160"/>
        <end position="208"/>
    </location>
</feature>
<evidence type="ECO:0000313" key="3">
    <source>
        <dbReference type="EMBL" id="MBF5027925.1"/>
    </source>
</evidence>
<gene>
    <name evidence="3" type="ORF">IC612_08960</name>
</gene>
<sequence length="208" mass="24504">MKQIVLTLLLVFTLGTLSQAQSISVEKWQQADSQERKSMLKDMSPEQKKLFYKDLRENMLVEELKVPAKDRESFKRMYSEYQDSQRRIKEDFSHDFDPDKLSDQQAREKLEESFRYGERMIDTRREYARKMQGVIGPQQVLKMFKHEGEMRDRMLERRIQSRVEQTAPGSGMRNSNSGEFRSSPQHMQSGQRPMLRTPAPSGMRSGSR</sequence>
<evidence type="ECO:0000256" key="2">
    <source>
        <dbReference type="SAM" id="SignalP"/>
    </source>
</evidence>
<feature type="signal peptide" evidence="2">
    <location>
        <begin position="1"/>
        <end position="20"/>
    </location>
</feature>
<accession>A0A930YX15</accession>
<keyword evidence="4" id="KW-1185">Reference proteome</keyword>
<dbReference type="AlphaFoldDB" id="A0A930YX15"/>
<dbReference type="Proteomes" id="UP000694480">
    <property type="component" value="Unassembled WGS sequence"/>
</dbReference>
<protein>
    <recommendedName>
        <fullName evidence="5">DUF4890 domain-containing protein</fullName>
    </recommendedName>
</protein>
<evidence type="ECO:0000313" key="4">
    <source>
        <dbReference type="Proteomes" id="UP000694480"/>
    </source>
</evidence>
<name>A0A930YX15_9FLAO</name>